<evidence type="ECO:0000256" key="1">
    <source>
        <dbReference type="SAM" id="SignalP"/>
    </source>
</evidence>
<protein>
    <submittedName>
        <fullName evidence="2">Carbohydrate ABC transporter substrate-binding protein</fullName>
    </submittedName>
</protein>
<dbReference type="AlphaFoldDB" id="A0A9D1DA40"/>
<gene>
    <name evidence="2" type="ORF">IAB31_12185</name>
</gene>
<accession>A0A9D1DA40</accession>
<dbReference type="PANTHER" id="PTHR43649:SF12">
    <property type="entry name" value="DIACETYLCHITOBIOSE BINDING PROTEIN DASA"/>
    <property type="match status" value="1"/>
</dbReference>
<reference evidence="2" key="1">
    <citation type="submission" date="2020-10" db="EMBL/GenBank/DDBJ databases">
        <authorList>
            <person name="Gilroy R."/>
        </authorList>
    </citation>
    <scope>NUCLEOTIDE SEQUENCE</scope>
    <source>
        <strain evidence="2">ChiSjej4B22-8148</strain>
    </source>
</reference>
<dbReference type="Proteomes" id="UP000886757">
    <property type="component" value="Unassembled WGS sequence"/>
</dbReference>
<name>A0A9D1DA40_9FIRM</name>
<dbReference type="EMBL" id="DVGK01000140">
    <property type="protein sequence ID" value="HIR14669.1"/>
    <property type="molecule type" value="Genomic_DNA"/>
</dbReference>
<organism evidence="2 3">
    <name type="scientific">Candidatus Choladousia intestinavium</name>
    <dbReference type="NCBI Taxonomy" id="2840727"/>
    <lineage>
        <taxon>Bacteria</taxon>
        <taxon>Bacillati</taxon>
        <taxon>Bacillota</taxon>
        <taxon>Clostridia</taxon>
        <taxon>Lachnospirales</taxon>
        <taxon>Lachnospiraceae</taxon>
        <taxon>Lachnospiraceae incertae sedis</taxon>
        <taxon>Candidatus Choladousia</taxon>
    </lineage>
</organism>
<evidence type="ECO:0000313" key="2">
    <source>
        <dbReference type="EMBL" id="HIR14669.1"/>
    </source>
</evidence>
<keyword evidence="1" id="KW-0732">Signal</keyword>
<comment type="caution">
    <text evidence="2">The sequence shown here is derived from an EMBL/GenBank/DDBJ whole genome shotgun (WGS) entry which is preliminary data.</text>
</comment>
<dbReference type="Pfam" id="PF13416">
    <property type="entry name" value="SBP_bac_8"/>
    <property type="match status" value="1"/>
</dbReference>
<proteinExistence type="predicted"/>
<dbReference type="Gene3D" id="3.40.190.10">
    <property type="entry name" value="Periplasmic binding protein-like II"/>
    <property type="match status" value="1"/>
</dbReference>
<dbReference type="PANTHER" id="PTHR43649">
    <property type="entry name" value="ARABINOSE-BINDING PROTEIN-RELATED"/>
    <property type="match status" value="1"/>
</dbReference>
<feature type="signal peptide" evidence="1">
    <location>
        <begin position="1"/>
        <end position="27"/>
    </location>
</feature>
<evidence type="ECO:0000313" key="3">
    <source>
        <dbReference type="Proteomes" id="UP000886757"/>
    </source>
</evidence>
<dbReference type="PROSITE" id="PS51257">
    <property type="entry name" value="PROKAR_LIPOPROTEIN"/>
    <property type="match status" value="1"/>
</dbReference>
<dbReference type="InterPro" id="IPR006059">
    <property type="entry name" value="SBP"/>
</dbReference>
<sequence>MLKKKISWVLAMTMAATMLGGCLTTSAEESSYDGTIRWLNYKPEVADAMQEIAAAYTEETGIDVQIETAASGQYEATLTARMDSSDAPTIFVIDSINMLNTWKDYISDLSDTELYSMVTDDSYTMNDGNGTIYGISYALEAWGIIVNKGITDAYFASPNKSTEYTSLDDLYTFDALKAVVEDMTAMKDELGIQGVFGSTSLKAGDDWRYQTHLMNQPLYWEWGGNENIDLNGAVPEFTFEYSENYKNILDLYLNNSVTEPNLVGTKTVDDSMAEFALGQCAMIQNGDWAWNTIANTDGRVVEDENVVFIPISCGVEGEENMGLNVTGSQYMCINSQASEEDQAAAEEFLVWLFSSDTGKQLVAEKLQFMTPFSTMSDATYTNPLYASEAAITEAGKTAYCAAANLIPDQTWKDNMGANLLMYAQGQMEWDDVVSNAVETWAVERDITNTANGN</sequence>
<feature type="chain" id="PRO_5038777676" evidence="1">
    <location>
        <begin position="28"/>
        <end position="453"/>
    </location>
</feature>
<dbReference type="InterPro" id="IPR050490">
    <property type="entry name" value="Bact_solute-bd_prot1"/>
</dbReference>
<dbReference type="SUPFAM" id="SSF53850">
    <property type="entry name" value="Periplasmic binding protein-like II"/>
    <property type="match status" value="1"/>
</dbReference>
<reference evidence="2" key="2">
    <citation type="journal article" date="2021" name="PeerJ">
        <title>Extensive microbial diversity within the chicken gut microbiome revealed by metagenomics and culture.</title>
        <authorList>
            <person name="Gilroy R."/>
            <person name="Ravi A."/>
            <person name="Getino M."/>
            <person name="Pursley I."/>
            <person name="Horton D.L."/>
            <person name="Alikhan N.F."/>
            <person name="Baker D."/>
            <person name="Gharbi K."/>
            <person name="Hall N."/>
            <person name="Watson M."/>
            <person name="Adriaenssens E.M."/>
            <person name="Foster-Nyarko E."/>
            <person name="Jarju S."/>
            <person name="Secka A."/>
            <person name="Antonio M."/>
            <person name="Oren A."/>
            <person name="Chaudhuri R.R."/>
            <person name="La Ragione R."/>
            <person name="Hildebrand F."/>
            <person name="Pallen M.J."/>
        </authorList>
    </citation>
    <scope>NUCLEOTIDE SEQUENCE</scope>
    <source>
        <strain evidence="2">ChiSjej4B22-8148</strain>
    </source>
</reference>